<feature type="transmembrane region" description="Helical" evidence="2">
    <location>
        <begin position="97"/>
        <end position="117"/>
    </location>
</feature>
<keyword evidence="2" id="KW-0812">Transmembrane</keyword>
<evidence type="ECO:0000256" key="1">
    <source>
        <dbReference type="SAM" id="MobiDB-lite"/>
    </source>
</evidence>
<feature type="compositionally biased region" description="Basic and acidic residues" evidence="1">
    <location>
        <begin position="63"/>
        <end position="72"/>
    </location>
</feature>
<reference evidence="3" key="2">
    <citation type="submission" date="2020-09" db="EMBL/GenBank/DDBJ databases">
        <authorList>
            <person name="Sun Q."/>
            <person name="Zhou Y."/>
        </authorList>
    </citation>
    <scope>NUCLEOTIDE SEQUENCE</scope>
    <source>
        <strain evidence="3">CGMCC 1.6293</strain>
    </source>
</reference>
<name>A0A917STV1_9RHOB</name>
<feature type="region of interest" description="Disordered" evidence="1">
    <location>
        <begin position="1"/>
        <end position="93"/>
    </location>
</feature>
<reference evidence="3" key="1">
    <citation type="journal article" date="2014" name="Int. J. Syst. Evol. Microbiol.">
        <title>Complete genome sequence of Corynebacterium casei LMG S-19264T (=DSM 44701T), isolated from a smear-ripened cheese.</title>
        <authorList>
            <consortium name="US DOE Joint Genome Institute (JGI-PGF)"/>
            <person name="Walter F."/>
            <person name="Albersmeier A."/>
            <person name="Kalinowski J."/>
            <person name="Ruckert C."/>
        </authorList>
    </citation>
    <scope>NUCLEOTIDE SEQUENCE</scope>
    <source>
        <strain evidence="3">CGMCC 1.6293</strain>
    </source>
</reference>
<dbReference type="AlphaFoldDB" id="A0A917STV1"/>
<dbReference type="Proteomes" id="UP000649829">
    <property type="component" value="Unassembled WGS sequence"/>
</dbReference>
<proteinExistence type="predicted"/>
<keyword evidence="4" id="KW-1185">Reference proteome</keyword>
<protein>
    <submittedName>
        <fullName evidence="3">Uncharacterized protein</fullName>
    </submittedName>
</protein>
<keyword evidence="2" id="KW-0472">Membrane</keyword>
<evidence type="ECO:0000313" key="4">
    <source>
        <dbReference type="Proteomes" id="UP000649829"/>
    </source>
</evidence>
<keyword evidence="2" id="KW-1133">Transmembrane helix</keyword>
<feature type="compositionally biased region" description="Low complexity" evidence="1">
    <location>
        <begin position="50"/>
        <end position="62"/>
    </location>
</feature>
<dbReference type="EMBL" id="BMLF01000001">
    <property type="protein sequence ID" value="GGL97264.1"/>
    <property type="molecule type" value="Genomic_DNA"/>
</dbReference>
<sequence length="118" mass="12026">MDDQKPRPDDKTPRPSGAESARLREDIDSGATGDKVPFSDPSAAPLGTDAEAGGAPAAAPELRANRAEEAGHDASSGQPEKRTPSDLQGRAAGKRNMTTAAVVAVVGLVIVVIAVMVL</sequence>
<feature type="compositionally biased region" description="Basic and acidic residues" evidence="1">
    <location>
        <begin position="1"/>
        <end position="13"/>
    </location>
</feature>
<gene>
    <name evidence="3" type="ORF">GCM10011534_19080</name>
</gene>
<evidence type="ECO:0000313" key="3">
    <source>
        <dbReference type="EMBL" id="GGL97264.1"/>
    </source>
</evidence>
<accession>A0A917STV1</accession>
<comment type="caution">
    <text evidence="3">The sequence shown here is derived from an EMBL/GenBank/DDBJ whole genome shotgun (WGS) entry which is preliminary data.</text>
</comment>
<dbReference type="RefSeq" id="WP_051630855.1">
    <property type="nucleotide sequence ID" value="NZ_BMLF01000001.1"/>
</dbReference>
<evidence type="ECO:0000256" key="2">
    <source>
        <dbReference type="SAM" id="Phobius"/>
    </source>
</evidence>
<organism evidence="3 4">
    <name type="scientific">Pseudooceanicola nanhaiensis</name>
    <dbReference type="NCBI Taxonomy" id="375761"/>
    <lineage>
        <taxon>Bacteria</taxon>
        <taxon>Pseudomonadati</taxon>
        <taxon>Pseudomonadota</taxon>
        <taxon>Alphaproteobacteria</taxon>
        <taxon>Rhodobacterales</taxon>
        <taxon>Paracoccaceae</taxon>
        <taxon>Pseudooceanicola</taxon>
    </lineage>
</organism>